<proteinExistence type="predicted"/>
<protein>
    <submittedName>
        <fullName evidence="1">Uncharacterized protein</fullName>
    </submittedName>
</protein>
<accession>A0A0C3LGU0</accession>
<dbReference type="HOGENOM" id="CLU_2293788_0_0_1"/>
<name>A0A0C3LGU0_9AGAM</name>
<dbReference type="AlphaFoldDB" id="A0A0C3LGU0"/>
<dbReference type="Proteomes" id="UP000054248">
    <property type="component" value="Unassembled WGS sequence"/>
</dbReference>
<reference evidence="2" key="2">
    <citation type="submission" date="2015-01" db="EMBL/GenBank/DDBJ databases">
        <title>Evolutionary Origins and Diversification of the Mycorrhizal Mutualists.</title>
        <authorList>
            <consortium name="DOE Joint Genome Institute"/>
            <consortium name="Mycorrhizal Genomics Consortium"/>
            <person name="Kohler A."/>
            <person name="Kuo A."/>
            <person name="Nagy L.G."/>
            <person name="Floudas D."/>
            <person name="Copeland A."/>
            <person name="Barry K.W."/>
            <person name="Cichocki N."/>
            <person name="Veneault-Fourrey C."/>
            <person name="LaButti K."/>
            <person name="Lindquist E.A."/>
            <person name="Lipzen A."/>
            <person name="Lundell T."/>
            <person name="Morin E."/>
            <person name="Murat C."/>
            <person name="Riley R."/>
            <person name="Ohm R."/>
            <person name="Sun H."/>
            <person name="Tunlid A."/>
            <person name="Henrissat B."/>
            <person name="Grigoriev I.V."/>
            <person name="Hibbett D.S."/>
            <person name="Martin F."/>
        </authorList>
    </citation>
    <scope>NUCLEOTIDE SEQUENCE [LARGE SCALE GENOMIC DNA]</scope>
    <source>
        <strain evidence="2">MUT 4182</strain>
    </source>
</reference>
<dbReference type="EMBL" id="KN822950">
    <property type="protein sequence ID" value="KIO33188.1"/>
    <property type="molecule type" value="Genomic_DNA"/>
</dbReference>
<reference evidence="1 2" key="1">
    <citation type="submission" date="2014-04" db="EMBL/GenBank/DDBJ databases">
        <authorList>
            <consortium name="DOE Joint Genome Institute"/>
            <person name="Kuo A."/>
            <person name="Girlanda M."/>
            <person name="Perotto S."/>
            <person name="Kohler A."/>
            <person name="Nagy L.G."/>
            <person name="Floudas D."/>
            <person name="Copeland A."/>
            <person name="Barry K.W."/>
            <person name="Cichocki N."/>
            <person name="Veneault-Fourrey C."/>
            <person name="LaButti K."/>
            <person name="Lindquist E.A."/>
            <person name="Lipzen A."/>
            <person name="Lundell T."/>
            <person name="Morin E."/>
            <person name="Murat C."/>
            <person name="Sun H."/>
            <person name="Tunlid A."/>
            <person name="Henrissat B."/>
            <person name="Grigoriev I.V."/>
            <person name="Hibbett D.S."/>
            <person name="Martin F."/>
            <person name="Nordberg H.P."/>
            <person name="Cantor M.N."/>
            <person name="Hua S.X."/>
        </authorList>
    </citation>
    <scope>NUCLEOTIDE SEQUENCE [LARGE SCALE GENOMIC DNA]</scope>
    <source>
        <strain evidence="1 2">MUT 4182</strain>
    </source>
</reference>
<sequence length="101" mass="10946">MLLNRLVLPLSPFSLRTLPSPIVPPPSSVLAAARPPSHVSFRARRRRRFATRCVRVSGIGACRSGFARRTLKSVKSCPAHPLAFCQNPPPSSSFRAPVAST</sequence>
<organism evidence="1 2">
    <name type="scientific">Tulasnella calospora MUT 4182</name>
    <dbReference type="NCBI Taxonomy" id="1051891"/>
    <lineage>
        <taxon>Eukaryota</taxon>
        <taxon>Fungi</taxon>
        <taxon>Dikarya</taxon>
        <taxon>Basidiomycota</taxon>
        <taxon>Agaricomycotina</taxon>
        <taxon>Agaricomycetes</taxon>
        <taxon>Cantharellales</taxon>
        <taxon>Tulasnellaceae</taxon>
        <taxon>Tulasnella</taxon>
    </lineage>
</organism>
<evidence type="ECO:0000313" key="2">
    <source>
        <dbReference type="Proteomes" id="UP000054248"/>
    </source>
</evidence>
<evidence type="ECO:0000313" key="1">
    <source>
        <dbReference type="EMBL" id="KIO33188.1"/>
    </source>
</evidence>
<gene>
    <name evidence="1" type="ORF">M407DRAFT_241178</name>
</gene>
<keyword evidence="2" id="KW-1185">Reference proteome</keyword>